<dbReference type="EMBL" id="AWUE01015082">
    <property type="protein sequence ID" value="OMO99698.1"/>
    <property type="molecule type" value="Genomic_DNA"/>
</dbReference>
<evidence type="ECO:0000313" key="1">
    <source>
        <dbReference type="EMBL" id="OMO99698.1"/>
    </source>
</evidence>
<accession>A0A1R3JXV7</accession>
<sequence length="37" mass="4133">MGFNTIQLEGDSLQWYLPSEQVSPAGINKKRGSPNRI</sequence>
<dbReference type="AlphaFoldDB" id="A0A1R3JXV7"/>
<name>A0A1R3JXV7_9ROSI</name>
<dbReference type="Proteomes" id="UP000187203">
    <property type="component" value="Unassembled WGS sequence"/>
</dbReference>
<keyword evidence="2" id="KW-1185">Reference proteome</keyword>
<gene>
    <name evidence="1" type="ORF">COLO4_13139</name>
</gene>
<comment type="caution">
    <text evidence="1">The sequence shown here is derived from an EMBL/GenBank/DDBJ whole genome shotgun (WGS) entry which is preliminary data.</text>
</comment>
<protein>
    <submittedName>
        <fullName evidence="1">Uncharacterized protein</fullName>
    </submittedName>
</protein>
<proteinExistence type="predicted"/>
<reference evidence="2" key="1">
    <citation type="submission" date="2013-09" db="EMBL/GenBank/DDBJ databases">
        <title>Corchorus olitorius genome sequencing.</title>
        <authorList>
            <person name="Alam M."/>
            <person name="Haque M.S."/>
            <person name="Islam M.S."/>
            <person name="Emdad E.M."/>
            <person name="Islam M.M."/>
            <person name="Ahmed B."/>
            <person name="Halim A."/>
            <person name="Hossen Q.M.M."/>
            <person name="Hossain M.Z."/>
            <person name="Ahmed R."/>
            <person name="Khan M.M."/>
            <person name="Islam R."/>
            <person name="Rashid M.M."/>
            <person name="Khan S.A."/>
            <person name="Rahman M.S."/>
            <person name="Alam M."/>
            <person name="Yahiya A.S."/>
            <person name="Khan M.S."/>
            <person name="Azam M.S."/>
            <person name="Haque T."/>
            <person name="Lashkar M.Z.H."/>
            <person name="Akhand A.I."/>
            <person name="Morshed G."/>
            <person name="Roy S."/>
            <person name="Uddin K.S."/>
            <person name="Rabeya T."/>
            <person name="Hossain A.S."/>
            <person name="Chowdhury A."/>
            <person name="Snigdha A.R."/>
            <person name="Mortoza M.S."/>
            <person name="Matin S.A."/>
            <person name="Hoque S.M.E."/>
            <person name="Islam M.K."/>
            <person name="Roy D.K."/>
            <person name="Haider R."/>
            <person name="Moosa M.M."/>
            <person name="Elias S.M."/>
            <person name="Hasan A.M."/>
            <person name="Jahan S."/>
            <person name="Shafiuddin M."/>
            <person name="Mahmood N."/>
            <person name="Shommy N.S."/>
        </authorList>
    </citation>
    <scope>NUCLEOTIDE SEQUENCE [LARGE SCALE GENOMIC DNA]</scope>
    <source>
        <strain evidence="2">cv. O-4</strain>
    </source>
</reference>
<evidence type="ECO:0000313" key="2">
    <source>
        <dbReference type="Proteomes" id="UP000187203"/>
    </source>
</evidence>
<organism evidence="1 2">
    <name type="scientific">Corchorus olitorius</name>
    <dbReference type="NCBI Taxonomy" id="93759"/>
    <lineage>
        <taxon>Eukaryota</taxon>
        <taxon>Viridiplantae</taxon>
        <taxon>Streptophyta</taxon>
        <taxon>Embryophyta</taxon>
        <taxon>Tracheophyta</taxon>
        <taxon>Spermatophyta</taxon>
        <taxon>Magnoliopsida</taxon>
        <taxon>eudicotyledons</taxon>
        <taxon>Gunneridae</taxon>
        <taxon>Pentapetalae</taxon>
        <taxon>rosids</taxon>
        <taxon>malvids</taxon>
        <taxon>Malvales</taxon>
        <taxon>Malvaceae</taxon>
        <taxon>Grewioideae</taxon>
        <taxon>Apeibeae</taxon>
        <taxon>Corchorus</taxon>
    </lineage>
</organism>